<dbReference type="Proteomes" id="UP000246018">
    <property type="component" value="Unassembled WGS sequence"/>
</dbReference>
<feature type="compositionally biased region" description="Basic residues" evidence="1">
    <location>
        <begin position="70"/>
        <end position="80"/>
    </location>
</feature>
<accession>A0A2T8F5A8</accession>
<reference evidence="2 3" key="1">
    <citation type="submission" date="2018-04" db="EMBL/GenBank/DDBJ databases">
        <title>Genome of Nocardioides gansuensis WSJ-1.</title>
        <authorList>
            <person name="Wu S."/>
            <person name="Wang G."/>
        </authorList>
    </citation>
    <scope>NUCLEOTIDE SEQUENCE [LARGE SCALE GENOMIC DNA]</scope>
    <source>
        <strain evidence="2 3">WSJ-1</strain>
    </source>
</reference>
<evidence type="ECO:0000313" key="2">
    <source>
        <dbReference type="EMBL" id="PVG80886.1"/>
    </source>
</evidence>
<evidence type="ECO:0000313" key="3">
    <source>
        <dbReference type="Proteomes" id="UP000246018"/>
    </source>
</evidence>
<comment type="caution">
    <text evidence="2">The sequence shown here is derived from an EMBL/GenBank/DDBJ whole genome shotgun (WGS) entry which is preliminary data.</text>
</comment>
<name>A0A2T8F5A8_9ACTN</name>
<keyword evidence="3" id="KW-1185">Reference proteome</keyword>
<feature type="region of interest" description="Disordered" evidence="1">
    <location>
        <begin position="37"/>
        <end position="80"/>
    </location>
</feature>
<evidence type="ECO:0000256" key="1">
    <source>
        <dbReference type="SAM" id="MobiDB-lite"/>
    </source>
</evidence>
<gene>
    <name evidence="2" type="ORF">DDE18_21120</name>
</gene>
<dbReference type="OrthoDB" id="9789704at2"/>
<organism evidence="2 3">
    <name type="scientific">Nocardioides gansuensis</name>
    <dbReference type="NCBI Taxonomy" id="2138300"/>
    <lineage>
        <taxon>Bacteria</taxon>
        <taxon>Bacillati</taxon>
        <taxon>Actinomycetota</taxon>
        <taxon>Actinomycetes</taxon>
        <taxon>Propionibacteriales</taxon>
        <taxon>Nocardioidaceae</taxon>
        <taxon>Nocardioides</taxon>
    </lineage>
</organism>
<proteinExistence type="predicted"/>
<dbReference type="AlphaFoldDB" id="A0A2T8F5A8"/>
<protein>
    <submittedName>
        <fullName evidence="2">Uncharacterized protein</fullName>
    </submittedName>
</protein>
<dbReference type="EMBL" id="QDGZ01000012">
    <property type="protein sequence ID" value="PVG80886.1"/>
    <property type="molecule type" value="Genomic_DNA"/>
</dbReference>
<sequence>MTPPTRCSATGPSDMSGWLLLGLPGAIYAAGLSRGVGATQQDRPAPPSRHGFDGGPALDAGSTPRAAPRGNRRPRAARNR</sequence>